<dbReference type="Proteomes" id="UP000078534">
    <property type="component" value="Unassembled WGS sequence"/>
</dbReference>
<dbReference type="RefSeq" id="WP_066336957.1">
    <property type="nucleotide sequence ID" value="NZ_LWSG01000034.1"/>
</dbReference>
<dbReference type="EMBL" id="LWSG01000034">
    <property type="protein sequence ID" value="OAS84018.1"/>
    <property type="molecule type" value="Genomic_DNA"/>
</dbReference>
<accession>A0A179SRU0</accession>
<evidence type="ECO:0000313" key="2">
    <source>
        <dbReference type="Proteomes" id="UP000078534"/>
    </source>
</evidence>
<gene>
    <name evidence="1" type="ORF">A6K24_07895</name>
</gene>
<reference evidence="2" key="1">
    <citation type="submission" date="2016-04" db="EMBL/GenBank/DDBJ databases">
        <authorList>
            <person name="Lyu Z."/>
            <person name="Lyu W."/>
        </authorList>
    </citation>
    <scope>NUCLEOTIDE SEQUENCE [LARGE SCALE GENOMIC DNA]</scope>
    <source>
        <strain evidence="2">C44</strain>
    </source>
</reference>
<name>A0A179SRU0_9BACI</name>
<evidence type="ECO:0000313" key="1">
    <source>
        <dbReference type="EMBL" id="OAS84018.1"/>
    </source>
</evidence>
<keyword evidence="2" id="KW-1185">Reference proteome</keyword>
<proteinExistence type="predicted"/>
<comment type="caution">
    <text evidence="1">The sequence shown here is derived from an EMBL/GenBank/DDBJ whole genome shotgun (WGS) entry which is preliminary data.</text>
</comment>
<protein>
    <submittedName>
        <fullName evidence="1">Uncharacterized protein</fullName>
    </submittedName>
</protein>
<organism evidence="1 2">
    <name type="scientific">Metabacillus litoralis</name>
    <dbReference type="NCBI Taxonomy" id="152268"/>
    <lineage>
        <taxon>Bacteria</taxon>
        <taxon>Bacillati</taxon>
        <taxon>Bacillota</taxon>
        <taxon>Bacilli</taxon>
        <taxon>Bacillales</taxon>
        <taxon>Bacillaceae</taxon>
        <taxon>Metabacillus</taxon>
    </lineage>
</organism>
<dbReference type="AlphaFoldDB" id="A0A179SRU0"/>
<sequence>MKKFAPIFIIVTTIAIIGYFDSALFAEKEDAIASFPLPEEEIASATSSSEQENNQPQQIASLETKLVDVTEDDGYVVEVYREYEVFKDEAGNIVESIPTENYQYLRYKE</sequence>